<keyword evidence="2" id="KW-1185">Reference proteome</keyword>
<dbReference type="Pfam" id="PF11161">
    <property type="entry name" value="DUF2944"/>
    <property type="match status" value="1"/>
</dbReference>
<dbReference type="RefSeq" id="WP_091533824.1">
    <property type="nucleotide sequence ID" value="NZ_FOOC01000007.1"/>
</dbReference>
<sequence>MEDWVRRALQKWPNVPALYGWLRLDRRGRWRIRGEIITRPQIIDTINRNYAADARGRWFFQNGPQRGYVSLDHAPLVLRSDGAGLITHTGLAVTRPQAAYLDADGTLLLATEHGPGALDDHDFDWLLDHLSCADANVDEAALAAALAQPSGTQTPLSLRIGATTLPLFRLDFDAAPQVLGFVRDPQPDA</sequence>
<evidence type="ECO:0000313" key="2">
    <source>
        <dbReference type="Proteomes" id="UP000199771"/>
    </source>
</evidence>
<dbReference type="Proteomes" id="UP000199771">
    <property type="component" value="Unassembled WGS sequence"/>
</dbReference>
<name>A0A1I2JJB1_9GAMM</name>
<dbReference type="OrthoDB" id="7057642at2"/>
<reference evidence="1 2" key="1">
    <citation type="submission" date="2016-10" db="EMBL/GenBank/DDBJ databases">
        <authorList>
            <person name="de Groot N.N."/>
        </authorList>
    </citation>
    <scope>NUCLEOTIDE SEQUENCE [LARGE SCALE GENOMIC DNA]</scope>
    <source>
        <strain evidence="1 2">DSM 23609</strain>
    </source>
</reference>
<dbReference type="InterPro" id="IPR021332">
    <property type="entry name" value="DUF2944"/>
</dbReference>
<accession>A0A1I2JJB1</accession>
<dbReference type="STRING" id="1076937.SAMN04488120_10771"/>
<protein>
    <submittedName>
        <fullName evidence="1">Uncharacterized protein</fullName>
    </submittedName>
</protein>
<dbReference type="EMBL" id="FOOC01000007">
    <property type="protein sequence ID" value="SFF53247.1"/>
    <property type="molecule type" value="Genomic_DNA"/>
</dbReference>
<evidence type="ECO:0000313" key="1">
    <source>
        <dbReference type="EMBL" id="SFF53247.1"/>
    </source>
</evidence>
<organism evidence="1 2">
    <name type="scientific">Fontimonas thermophila</name>
    <dbReference type="NCBI Taxonomy" id="1076937"/>
    <lineage>
        <taxon>Bacteria</taxon>
        <taxon>Pseudomonadati</taxon>
        <taxon>Pseudomonadota</taxon>
        <taxon>Gammaproteobacteria</taxon>
        <taxon>Nevskiales</taxon>
        <taxon>Nevskiaceae</taxon>
        <taxon>Fontimonas</taxon>
    </lineage>
</organism>
<dbReference type="AlphaFoldDB" id="A0A1I2JJB1"/>
<proteinExistence type="predicted"/>
<gene>
    <name evidence="1" type="ORF">SAMN04488120_10771</name>
</gene>